<dbReference type="Proteomes" id="UP000032545">
    <property type="component" value="Unassembled WGS sequence"/>
</dbReference>
<name>A0A0D8B867_9ACTN</name>
<organism evidence="1 2">
    <name type="scientific">Frankia torreyi</name>
    <dbReference type="NCBI Taxonomy" id="1856"/>
    <lineage>
        <taxon>Bacteria</taxon>
        <taxon>Bacillati</taxon>
        <taxon>Actinomycetota</taxon>
        <taxon>Actinomycetes</taxon>
        <taxon>Frankiales</taxon>
        <taxon>Frankiaceae</taxon>
        <taxon>Frankia</taxon>
    </lineage>
</organism>
<gene>
    <name evidence="1" type="ORF">FF36_05345</name>
</gene>
<evidence type="ECO:0000313" key="2">
    <source>
        <dbReference type="Proteomes" id="UP000032545"/>
    </source>
</evidence>
<reference evidence="1 2" key="2">
    <citation type="journal article" date="2016" name="Genome Announc.">
        <title>Permanent Draft Genome Sequences for Two Variants of Frankia sp. Strain CpI1, the First Frankia Strain Isolated from Root Nodules of Comptonia peregrina.</title>
        <authorList>
            <person name="Oshone R."/>
            <person name="Hurst S.G.IV."/>
            <person name="Abebe-Akele F."/>
            <person name="Simpson S."/>
            <person name="Morris K."/>
            <person name="Thomas W.K."/>
            <person name="Tisa L.S."/>
        </authorList>
    </citation>
    <scope>NUCLEOTIDE SEQUENCE [LARGE SCALE GENOMIC DNA]</scope>
    <source>
        <strain evidence="2">CpI1-S</strain>
    </source>
</reference>
<accession>A0A0D8B867</accession>
<keyword evidence="2" id="KW-1185">Reference proteome</keyword>
<dbReference type="PATRIC" id="fig|1502723.3.peg.5756"/>
<protein>
    <submittedName>
        <fullName evidence="1">Uncharacterized protein</fullName>
    </submittedName>
</protein>
<dbReference type="AlphaFoldDB" id="A0A0D8B867"/>
<reference evidence="2" key="1">
    <citation type="submission" date="2015-02" db="EMBL/GenBank/DDBJ databases">
        <title>Draft Genome of Frankia sp. CpI1-S.</title>
        <authorList>
            <person name="Oshone R.T."/>
            <person name="Ngom M."/>
            <person name="Ghodhbane-Gtari F."/>
            <person name="Gtari M."/>
            <person name="Morris K."/>
            <person name="Thomas K."/>
            <person name="Sen A."/>
            <person name="Tisa L.S."/>
        </authorList>
    </citation>
    <scope>NUCLEOTIDE SEQUENCE [LARGE SCALE GENOMIC DNA]</scope>
    <source>
        <strain evidence="2">CpI1-S</strain>
    </source>
</reference>
<proteinExistence type="predicted"/>
<comment type="caution">
    <text evidence="1">The sequence shown here is derived from an EMBL/GenBank/DDBJ whole genome shotgun (WGS) entry which is preliminary data.</text>
</comment>
<dbReference type="RefSeq" id="WP_044887825.1">
    <property type="nucleotide sequence ID" value="NZ_JYFN01000062.1"/>
</dbReference>
<dbReference type="EMBL" id="JYFN01000062">
    <property type="protein sequence ID" value="KJE20371.1"/>
    <property type="molecule type" value="Genomic_DNA"/>
</dbReference>
<sequence>MTGRQQTRPTRVEVTEAGVEVYAPYDRDLIENLRALPGATYVVAHWEVPEEHLADVVEFVEEIFGPTSVVGQRGPW</sequence>
<evidence type="ECO:0000313" key="1">
    <source>
        <dbReference type="EMBL" id="KJE20371.1"/>
    </source>
</evidence>